<accession>A0A0B1ZRB7</accession>
<dbReference type="OrthoDB" id="8680283at2"/>
<evidence type="ECO:0000259" key="2">
    <source>
        <dbReference type="Pfam" id="PF00561"/>
    </source>
</evidence>
<proteinExistence type="predicted"/>
<evidence type="ECO:0000313" key="3">
    <source>
        <dbReference type="EMBL" id="KHK91834.1"/>
    </source>
</evidence>
<keyword evidence="4" id="KW-1185">Reference proteome</keyword>
<dbReference type="InterPro" id="IPR029058">
    <property type="entry name" value="AB_hydrolase_fold"/>
</dbReference>
<dbReference type="RefSeq" id="WP_039284767.1">
    <property type="nucleotide sequence ID" value="NZ_JTDI01000003.1"/>
</dbReference>
<sequence length="262" mass="28965">MTTPFRIDLESATLVGEWREGTGTPLVLVHGFGGSRHDWEPMVSDLGAGLPLITYDQRGFGDSTGELGVPFSHAEDLLALLDHLKIDRADLCGMSLGGATVLNFALSHPDRVRKLVLISPLMVGWSWTSEWIERWKQIGRAARAGDMKTARVLWWEHPLFDPTRASPAADMLRESIANFHGRQWVQDDQRPELPDVDRVTTLRVPTLLLTGALDTEDFRLIADVIAGAGQNVARIDHADAGHMLNFEIPGQIAGEIEQFLST</sequence>
<feature type="domain" description="AB hydrolase-1" evidence="2">
    <location>
        <begin position="25"/>
        <end position="138"/>
    </location>
</feature>
<organism evidence="3 4">
    <name type="scientific">Novosphingobium malaysiense</name>
    <dbReference type="NCBI Taxonomy" id="1348853"/>
    <lineage>
        <taxon>Bacteria</taxon>
        <taxon>Pseudomonadati</taxon>
        <taxon>Pseudomonadota</taxon>
        <taxon>Alphaproteobacteria</taxon>
        <taxon>Sphingomonadales</taxon>
        <taxon>Sphingomonadaceae</taxon>
        <taxon>Novosphingobium</taxon>
    </lineage>
</organism>
<dbReference type="PANTHER" id="PTHR43798:SF31">
    <property type="entry name" value="AB HYDROLASE SUPERFAMILY PROTEIN YCLE"/>
    <property type="match status" value="1"/>
</dbReference>
<dbReference type="Pfam" id="PF00561">
    <property type="entry name" value="Abhydrolase_1"/>
    <property type="match status" value="1"/>
</dbReference>
<name>A0A0B1ZRB7_9SPHN</name>
<evidence type="ECO:0000256" key="1">
    <source>
        <dbReference type="ARBA" id="ARBA00022801"/>
    </source>
</evidence>
<dbReference type="AlphaFoldDB" id="A0A0B1ZRB7"/>
<dbReference type="GO" id="GO:0016020">
    <property type="term" value="C:membrane"/>
    <property type="evidence" value="ECO:0007669"/>
    <property type="project" value="TreeGrafter"/>
</dbReference>
<evidence type="ECO:0000313" key="4">
    <source>
        <dbReference type="Proteomes" id="UP000031057"/>
    </source>
</evidence>
<keyword evidence="1 3" id="KW-0378">Hydrolase</keyword>
<dbReference type="Gene3D" id="3.40.50.1820">
    <property type="entry name" value="alpha/beta hydrolase"/>
    <property type="match status" value="1"/>
</dbReference>
<protein>
    <submittedName>
        <fullName evidence="3">3-oxoadipate enol-lactone hydrolase</fullName>
    </submittedName>
</protein>
<gene>
    <name evidence="3" type="ORF">LK12_13910</name>
</gene>
<dbReference type="InterPro" id="IPR050266">
    <property type="entry name" value="AB_hydrolase_sf"/>
</dbReference>
<dbReference type="STRING" id="1348853.LK12_13910"/>
<dbReference type="InterPro" id="IPR000073">
    <property type="entry name" value="AB_hydrolase_1"/>
</dbReference>
<dbReference type="PRINTS" id="PR00111">
    <property type="entry name" value="ABHYDROLASE"/>
</dbReference>
<comment type="caution">
    <text evidence="3">The sequence shown here is derived from an EMBL/GenBank/DDBJ whole genome shotgun (WGS) entry which is preliminary data.</text>
</comment>
<dbReference type="Proteomes" id="UP000031057">
    <property type="component" value="Unassembled WGS sequence"/>
</dbReference>
<reference evidence="3 4" key="1">
    <citation type="submission" date="2014-10" db="EMBL/GenBank/DDBJ databases">
        <title>Genome sequence of Novosphingobium malaysiense MUSC 273(T).</title>
        <authorList>
            <person name="Lee L.-H."/>
        </authorList>
    </citation>
    <scope>NUCLEOTIDE SEQUENCE [LARGE SCALE GENOMIC DNA]</scope>
    <source>
        <strain evidence="3 4">MUSC 273</strain>
    </source>
</reference>
<dbReference type="GO" id="GO:0016787">
    <property type="term" value="F:hydrolase activity"/>
    <property type="evidence" value="ECO:0007669"/>
    <property type="project" value="UniProtKB-KW"/>
</dbReference>
<dbReference type="PANTHER" id="PTHR43798">
    <property type="entry name" value="MONOACYLGLYCEROL LIPASE"/>
    <property type="match status" value="1"/>
</dbReference>
<dbReference type="EMBL" id="JTDI01000003">
    <property type="protein sequence ID" value="KHK91834.1"/>
    <property type="molecule type" value="Genomic_DNA"/>
</dbReference>
<dbReference type="SUPFAM" id="SSF53474">
    <property type="entry name" value="alpha/beta-Hydrolases"/>
    <property type="match status" value="1"/>
</dbReference>